<dbReference type="PROSITE" id="PS51898">
    <property type="entry name" value="TYR_RECOMBINASE"/>
    <property type="match status" value="1"/>
</dbReference>
<dbReference type="PANTHER" id="PTHR30349">
    <property type="entry name" value="PHAGE INTEGRASE-RELATED"/>
    <property type="match status" value="1"/>
</dbReference>
<feature type="domain" description="Tyr recombinase" evidence="2">
    <location>
        <begin position="24"/>
        <end position="215"/>
    </location>
</feature>
<dbReference type="GO" id="GO:0015074">
    <property type="term" value="P:DNA integration"/>
    <property type="evidence" value="ECO:0007669"/>
    <property type="project" value="InterPro"/>
</dbReference>
<dbReference type="GO" id="GO:0003677">
    <property type="term" value="F:DNA binding"/>
    <property type="evidence" value="ECO:0007669"/>
    <property type="project" value="InterPro"/>
</dbReference>
<dbReference type="InterPro" id="IPR011010">
    <property type="entry name" value="DNA_brk_join_enz"/>
</dbReference>
<protein>
    <recommendedName>
        <fullName evidence="2">Tyr recombinase domain-containing protein</fullName>
    </recommendedName>
</protein>
<dbReference type="Gene3D" id="1.10.443.10">
    <property type="entry name" value="Intergrase catalytic core"/>
    <property type="match status" value="1"/>
</dbReference>
<gene>
    <name evidence="3" type="ORF">S01H1_38488</name>
</gene>
<comment type="caution">
    <text evidence="3">The sequence shown here is derived from an EMBL/GenBank/DDBJ whole genome shotgun (WGS) entry which is preliminary data.</text>
</comment>
<proteinExistence type="predicted"/>
<dbReference type="GO" id="GO:0006310">
    <property type="term" value="P:DNA recombination"/>
    <property type="evidence" value="ECO:0007669"/>
    <property type="project" value="UniProtKB-KW"/>
</dbReference>
<reference evidence="3" key="1">
    <citation type="journal article" date="2014" name="Front. Microbiol.">
        <title>High frequency of phylogenetically diverse reductive dehalogenase-homologous genes in deep subseafloor sedimentary metagenomes.</title>
        <authorList>
            <person name="Kawai M."/>
            <person name="Futagami T."/>
            <person name="Toyoda A."/>
            <person name="Takaki Y."/>
            <person name="Nishi S."/>
            <person name="Hori S."/>
            <person name="Arai W."/>
            <person name="Tsubouchi T."/>
            <person name="Morono Y."/>
            <person name="Uchiyama I."/>
            <person name="Ito T."/>
            <person name="Fujiyama A."/>
            <person name="Inagaki F."/>
            <person name="Takami H."/>
        </authorList>
    </citation>
    <scope>NUCLEOTIDE SEQUENCE</scope>
    <source>
        <strain evidence="3">Expedition CK06-06</strain>
    </source>
</reference>
<evidence type="ECO:0000259" key="2">
    <source>
        <dbReference type="PROSITE" id="PS51898"/>
    </source>
</evidence>
<dbReference type="InterPro" id="IPR002104">
    <property type="entry name" value="Integrase_catalytic"/>
</dbReference>
<dbReference type="PANTHER" id="PTHR30349:SF81">
    <property type="entry name" value="TYROSINE RECOMBINASE XERC"/>
    <property type="match status" value="1"/>
</dbReference>
<keyword evidence="1" id="KW-0233">DNA recombination</keyword>
<accession>X0UIC3</accession>
<dbReference type="AlphaFoldDB" id="X0UIC3"/>
<dbReference type="InterPro" id="IPR013762">
    <property type="entry name" value="Integrase-like_cat_sf"/>
</dbReference>
<evidence type="ECO:0000313" key="3">
    <source>
        <dbReference type="EMBL" id="GAG05484.1"/>
    </source>
</evidence>
<dbReference type="Pfam" id="PF00589">
    <property type="entry name" value="Phage_integrase"/>
    <property type="match status" value="1"/>
</dbReference>
<organism evidence="3">
    <name type="scientific">marine sediment metagenome</name>
    <dbReference type="NCBI Taxonomy" id="412755"/>
    <lineage>
        <taxon>unclassified sequences</taxon>
        <taxon>metagenomes</taxon>
        <taxon>ecological metagenomes</taxon>
    </lineage>
</organism>
<dbReference type="InterPro" id="IPR050090">
    <property type="entry name" value="Tyrosine_recombinase_XerCD"/>
</dbReference>
<sequence>HLGLIDAESYYKIKDVQGVRGGASDPAGRYVSIGGREALIRACDDGTDAGQRDAAILLLLCACGLRRAEVPTLDFEDISADDAESEMMTLQVRGKGRKKRAVYLNDGARDAMFDWLDVRGNGPGPLFYSGRKGGRLNVGQRMSHQAIYDLLKKRARLAGVKALTPHDLRRSWISDLLDAGVDISTVAGLAGHSDVSTTQRYYRRGERARKKAARTLHFAYQRRGA</sequence>
<feature type="non-terminal residue" evidence="3">
    <location>
        <position position="1"/>
    </location>
</feature>
<evidence type="ECO:0000256" key="1">
    <source>
        <dbReference type="ARBA" id="ARBA00023172"/>
    </source>
</evidence>
<dbReference type="EMBL" id="BARS01024232">
    <property type="protein sequence ID" value="GAG05484.1"/>
    <property type="molecule type" value="Genomic_DNA"/>
</dbReference>
<name>X0UIC3_9ZZZZ</name>
<dbReference type="SUPFAM" id="SSF56349">
    <property type="entry name" value="DNA breaking-rejoining enzymes"/>
    <property type="match status" value="1"/>
</dbReference>